<protein>
    <submittedName>
        <fullName evidence="1">Uncharacterized protein</fullName>
    </submittedName>
</protein>
<reference evidence="1 2" key="1">
    <citation type="journal article" date="2021" name="Front. Genet.">
        <title>Chromosome-Level Genome Assembly Reveals Significant Gene Expansion in the Toll and IMD Signaling Pathways of Dendrolimus kikuchii.</title>
        <authorList>
            <person name="Zhou J."/>
            <person name="Wu P."/>
            <person name="Xiong Z."/>
            <person name="Liu N."/>
            <person name="Zhao N."/>
            <person name="Ji M."/>
            <person name="Qiu Y."/>
            <person name="Yang B."/>
        </authorList>
    </citation>
    <scope>NUCLEOTIDE SEQUENCE [LARGE SCALE GENOMIC DNA]</scope>
    <source>
        <strain evidence="1">Ann1</strain>
    </source>
</reference>
<evidence type="ECO:0000313" key="1">
    <source>
        <dbReference type="EMBL" id="KAJ0182183.1"/>
    </source>
</evidence>
<evidence type="ECO:0000313" key="2">
    <source>
        <dbReference type="Proteomes" id="UP000824533"/>
    </source>
</evidence>
<comment type="caution">
    <text evidence="1">The sequence shown here is derived from an EMBL/GenBank/DDBJ whole genome shotgun (WGS) entry which is preliminary data.</text>
</comment>
<name>A0ACC1DE02_9NEOP</name>
<gene>
    <name evidence="1" type="ORF">K1T71_002905</name>
</gene>
<organism evidence="1 2">
    <name type="scientific">Dendrolimus kikuchii</name>
    <dbReference type="NCBI Taxonomy" id="765133"/>
    <lineage>
        <taxon>Eukaryota</taxon>
        <taxon>Metazoa</taxon>
        <taxon>Ecdysozoa</taxon>
        <taxon>Arthropoda</taxon>
        <taxon>Hexapoda</taxon>
        <taxon>Insecta</taxon>
        <taxon>Pterygota</taxon>
        <taxon>Neoptera</taxon>
        <taxon>Endopterygota</taxon>
        <taxon>Lepidoptera</taxon>
        <taxon>Glossata</taxon>
        <taxon>Ditrysia</taxon>
        <taxon>Bombycoidea</taxon>
        <taxon>Lasiocampidae</taxon>
        <taxon>Dendrolimus</taxon>
    </lineage>
</organism>
<dbReference type="Proteomes" id="UP000824533">
    <property type="component" value="Linkage Group LG04"/>
</dbReference>
<accession>A0ACC1DE02</accession>
<proteinExistence type="predicted"/>
<dbReference type="EMBL" id="CM034390">
    <property type="protein sequence ID" value="KAJ0182183.1"/>
    <property type="molecule type" value="Genomic_DNA"/>
</dbReference>
<keyword evidence="2" id="KW-1185">Reference proteome</keyword>
<sequence length="1048" mass="114314">MRSKNNEGQAPSRSRSSLPKALALVLLACASAAATAAADAPAFSCRLLAPHDHATDRALGARAAPRRMQARGVPRNVTFFWYDAPSRAAAALLARATSATPTSAGTCSTAPRWQPRGCRRRRSSCRAAGALVYILRRDHAKLAEDCFGRTGPRTKVVTRARLNEFLLDSTRPLLFLDHNLWTQVRGVEPVHLPPRCYHEPNPGVRVVDEQTTVYANDVRAALANFDPDAAHLREVLEAEEAHAHAGVLEAACEWGRNNTSPFLDWIPSHRKDYVIGVFLCHGPDLETYRELLGDLDGVTDANASLDYSIKMDAHWINCTQRDSLRQAIHRYTESTTYYDLVGIVSDAEHSRDAAREARERFLPLVLVRESEALAEGAGAARVAGGSAGHAARALRGLLRRAGWSRLALIADDTHATRVLRARLAPDFVVKYVNASERDERALEHLLRALEPLDPRVVVLNVEPPARVASVLAKAAALGMTPERGFAWVSCTGPLPSAKLAHLALSFWERAADTNASGAAARAVARHWARHSKPLADAVVTLRHGFHLFYKHYPQFRYDLRTNEMIRLFWQSYSESPAAGVSGRLLYEAGALRDTRVHLLSCEAEGACQPVDVWRDRWLATRTPFAAPPDGASHCWLPIGDPYWPSCRDYALVAVPLAAALLAGAVGYVRRSYRRRLAEREAEVRRQLQQWKERAAGALAGYLVDRDALAVDGRLGEGRFGCVRFAVLREPGAPPRPVAVKALREGAAPAEEGEFLREASTLASLDHENVIRFVGVCAGDGPPLMLMEHAFFGDLLAYLRTRRHLVEGAATEDAEGPCLGAEEAAHVSAAELTRLAREAASALGYLAGRGVVHRDVRASNCLVDARRTLKLSDFGLARQVGAGDDGAEYACRRRGLFPVLWMAPESLKDGVFSSASDVWSFGVLATELVTLGARPFGAWPPLRVLQYVNDGGQPPLPPDANPQTRALATLCWRRRPEQRPSAAELVAYLATNARALRPALWRRAAADADAPDAPDAPDADSAFGESPSNEHDEPFAFGTCVSPRSPPLS</sequence>